<name>A0AAD9UGG0_RIDPI</name>
<reference evidence="2" key="1">
    <citation type="journal article" date="2023" name="Mol. Biol. Evol.">
        <title>Third-Generation Sequencing Reveals the Adaptive Role of the Epigenome in Three Deep-Sea Polychaetes.</title>
        <authorList>
            <person name="Perez M."/>
            <person name="Aroh O."/>
            <person name="Sun Y."/>
            <person name="Lan Y."/>
            <person name="Juniper S.K."/>
            <person name="Young C.R."/>
            <person name="Angers B."/>
            <person name="Qian P.Y."/>
        </authorList>
    </citation>
    <scope>NUCLEOTIDE SEQUENCE</scope>
    <source>
        <strain evidence="2">R07B-5</strain>
    </source>
</reference>
<accession>A0AAD9UGG0</accession>
<evidence type="ECO:0000313" key="2">
    <source>
        <dbReference type="EMBL" id="KAK2188390.1"/>
    </source>
</evidence>
<keyword evidence="3" id="KW-1185">Reference proteome</keyword>
<gene>
    <name evidence="2" type="ORF">NP493_133g01034</name>
</gene>
<organism evidence="2 3">
    <name type="scientific">Ridgeia piscesae</name>
    <name type="common">Tubeworm</name>
    <dbReference type="NCBI Taxonomy" id="27915"/>
    <lineage>
        <taxon>Eukaryota</taxon>
        <taxon>Metazoa</taxon>
        <taxon>Spiralia</taxon>
        <taxon>Lophotrochozoa</taxon>
        <taxon>Annelida</taxon>
        <taxon>Polychaeta</taxon>
        <taxon>Sedentaria</taxon>
        <taxon>Canalipalpata</taxon>
        <taxon>Sabellida</taxon>
        <taxon>Siboglinidae</taxon>
        <taxon>Ridgeia</taxon>
    </lineage>
</organism>
<dbReference type="Proteomes" id="UP001209878">
    <property type="component" value="Unassembled WGS sequence"/>
</dbReference>
<dbReference type="InterPro" id="IPR000742">
    <property type="entry name" value="EGF"/>
</dbReference>
<comment type="caution">
    <text evidence="2">The sequence shown here is derived from an EMBL/GenBank/DDBJ whole genome shotgun (WGS) entry which is preliminary data.</text>
</comment>
<dbReference type="EMBL" id="JAODUO010000133">
    <property type="protein sequence ID" value="KAK2188390.1"/>
    <property type="molecule type" value="Genomic_DNA"/>
</dbReference>
<evidence type="ECO:0000313" key="3">
    <source>
        <dbReference type="Proteomes" id="UP001209878"/>
    </source>
</evidence>
<dbReference type="PROSITE" id="PS00022">
    <property type="entry name" value="EGF_1"/>
    <property type="match status" value="1"/>
</dbReference>
<evidence type="ECO:0000259" key="1">
    <source>
        <dbReference type="PROSITE" id="PS00022"/>
    </source>
</evidence>
<feature type="domain" description="EGF-like" evidence="1">
    <location>
        <begin position="73"/>
        <end position="84"/>
    </location>
</feature>
<protein>
    <recommendedName>
        <fullName evidence="1">EGF-like domain-containing protein</fullName>
    </recommendedName>
</protein>
<sequence>MFMMFCQQEVCINNGDISTARKVALDFADVCMYTSSLAAWPGLDVCDTGGDLRRGTQCYDACRFSTTSTSGQCDCDDGYTGPHCDDLCSGVHGVRVVYMPTARSEVTATVNTTGKDMIATHLLRTGTDLIVASPW</sequence>
<dbReference type="AlphaFoldDB" id="A0AAD9UGG0"/>
<proteinExistence type="predicted"/>